<keyword evidence="3" id="KW-0067">ATP-binding</keyword>
<organism evidence="3 4">
    <name type="scientific">Tessaracoccus oleiagri</name>
    <dbReference type="NCBI Taxonomy" id="686624"/>
    <lineage>
        <taxon>Bacteria</taxon>
        <taxon>Bacillati</taxon>
        <taxon>Actinomycetota</taxon>
        <taxon>Actinomycetes</taxon>
        <taxon>Propionibacteriales</taxon>
        <taxon>Propionibacteriaceae</taxon>
        <taxon>Tessaracoccus</taxon>
    </lineage>
</organism>
<gene>
    <name evidence="3" type="ORF">SAMN04488242_2030</name>
</gene>
<sequence length="1129" mass="127114">MIEPRLFDAEPILNGLTGFQRNTVEHVIDRFYGDDPSDRFLVADETGLGKTIVARGVIARAVERLQRNDHVDRIDVVYVCSNLDLAHQNLRKLNVTGGDQLGIASRLTMLAKHSRDFVQSGSDGLAKSVNLVSFTPGTSFSSSWRSGKGEERAMLYLMLENKMRLRGSRADEALRVLQGTVSTAARFRSHYVEELRWQLTHGRDGISETPEDPDLPDCIDPRIARPFLGAAADDDLLDEFEELMGALRHGGSPYDASTLVGRMRNVLARESVRILKPDLVILDEFQRFRDLLTEETEAGELAHHLFNYNEEGSSHRAKVLLLSATPFRPFTYAEEVANGDEHHRDFLRIVHFLTGEDNSATGRIAASLRDYRHALVTGNASEEITREVRQRLLSVMERTERPRMLTDAMSREESSPLRPPPADDLFGYVALKRLARTVQAPFSMEYWKSAPYFVNFLDGYKLSDQVRNALVDPMQAETVRSALLNTQRINFQAMDAYEPIDLGNARMRALADDTIYRGWWKLLWVPPSLPYLEPGGPYAEDFARDMTKRLIFSSWMATPGAVSSLLSYEADRLGAGDAYVGTTDEERDRDRHNRRNLLAYRMDPDGDRERPSSMSTLALFWPMPGLASLGDPRRADLHRGSEPLSADRLRASIVYKLVSDHKTDVPDTPGPKASHWFEALRRADSSPEGVTISQVQEAASGFSAEEELDAQFGSEPVRQTSERRLRHFELALKVRLHPQDRAVTEEALSRMADVAAHSPGNAAYRALSRISADQPKVSEAGLWLAALRLSSAFRTLFSRPETSILIDQLVPDQIPYWRKILQYCAWGNLQAVLDEFVHHVHAAQGAMALDDAALKEIASMVANALELRPATYELFDPDEPAEQKRIRARFALRFGGRKAAEETNRQPLVRQAFNSPFWPFVLVTTSVGQEGVDFHWWCHAVMHWNTPPNPIDFEQREGRVDRFDGHAVRRNIASRHGRAILSSDDPNPWQVAYRLAGDEQERLGEFAPHWVYPGRARIERHVSPYPLSVDSVRLQSIKQDVALYRLTFGQPRQEDMLELLKMQYLTASQKELEALRLDLSAPPSAGRGGSTVSRSGEEPLQVGPKVEIDGVDVGVSVKFGTHDWSPEDT</sequence>
<protein>
    <submittedName>
        <fullName evidence="3">Helicase conserved C-terminal domain-containing protein</fullName>
    </submittedName>
</protein>
<dbReference type="Gene3D" id="3.40.50.300">
    <property type="entry name" value="P-loop containing nucleotide triphosphate hydrolases"/>
    <property type="match status" value="2"/>
</dbReference>
<dbReference type="RefSeq" id="WP_093251630.1">
    <property type="nucleotide sequence ID" value="NZ_FNGP01000003.1"/>
</dbReference>
<keyword evidence="3" id="KW-0547">Nucleotide-binding</keyword>
<dbReference type="GO" id="GO:0004386">
    <property type="term" value="F:helicase activity"/>
    <property type="evidence" value="ECO:0007669"/>
    <property type="project" value="UniProtKB-KW"/>
</dbReference>
<reference evidence="3 4" key="1">
    <citation type="submission" date="2016-10" db="EMBL/GenBank/DDBJ databases">
        <authorList>
            <person name="de Groot N.N."/>
        </authorList>
    </citation>
    <scope>NUCLEOTIDE SEQUENCE [LARGE SCALE GENOMIC DNA]</scope>
    <source>
        <strain evidence="3 4">CGMCC 1.9159</strain>
    </source>
</reference>
<name>A0A1G9L548_9ACTN</name>
<keyword evidence="3" id="KW-0378">Hydrolase</keyword>
<dbReference type="STRING" id="686624.SAMN04488242_2030"/>
<evidence type="ECO:0000256" key="1">
    <source>
        <dbReference type="SAM" id="MobiDB-lite"/>
    </source>
</evidence>
<dbReference type="AlphaFoldDB" id="A0A1G9L548"/>
<proteinExistence type="predicted"/>
<feature type="domain" description="Helicase ATP-binding" evidence="2">
    <location>
        <begin position="12"/>
        <end position="352"/>
    </location>
</feature>
<dbReference type="InterPro" id="IPR001650">
    <property type="entry name" value="Helicase_C-like"/>
</dbReference>
<dbReference type="Proteomes" id="UP000199475">
    <property type="component" value="Unassembled WGS sequence"/>
</dbReference>
<dbReference type="SMART" id="SM00487">
    <property type="entry name" value="DEXDc"/>
    <property type="match status" value="1"/>
</dbReference>
<evidence type="ECO:0000313" key="4">
    <source>
        <dbReference type="Proteomes" id="UP000199475"/>
    </source>
</evidence>
<evidence type="ECO:0000259" key="2">
    <source>
        <dbReference type="SMART" id="SM00487"/>
    </source>
</evidence>
<keyword evidence="3" id="KW-0347">Helicase</keyword>
<dbReference type="SUPFAM" id="SSF52540">
    <property type="entry name" value="P-loop containing nucleoside triphosphate hydrolases"/>
    <property type="match status" value="2"/>
</dbReference>
<accession>A0A1G9L548</accession>
<dbReference type="Pfam" id="PF00271">
    <property type="entry name" value="Helicase_C"/>
    <property type="match status" value="1"/>
</dbReference>
<feature type="region of interest" description="Disordered" evidence="1">
    <location>
        <begin position="1077"/>
        <end position="1105"/>
    </location>
</feature>
<dbReference type="InterPro" id="IPR014001">
    <property type="entry name" value="Helicase_ATP-bd"/>
</dbReference>
<evidence type="ECO:0000313" key="3">
    <source>
        <dbReference type="EMBL" id="SDL57092.1"/>
    </source>
</evidence>
<dbReference type="EMBL" id="FNGP01000003">
    <property type="protein sequence ID" value="SDL57092.1"/>
    <property type="molecule type" value="Genomic_DNA"/>
</dbReference>
<dbReference type="InterPro" id="IPR027417">
    <property type="entry name" value="P-loop_NTPase"/>
</dbReference>
<keyword evidence="4" id="KW-1185">Reference proteome</keyword>
<dbReference type="OrthoDB" id="9814088at2"/>